<evidence type="ECO:0000313" key="2">
    <source>
        <dbReference type="EMBL" id="VFR24965.1"/>
    </source>
</evidence>
<evidence type="ECO:0000313" key="11">
    <source>
        <dbReference type="EMBL" id="VFR87710.1"/>
    </source>
</evidence>
<name>A0A484UM15_9ZZZZ</name>
<dbReference type="EMBL" id="CAADIP010000018">
    <property type="protein sequence ID" value="VFR87710.1"/>
    <property type="molecule type" value="Genomic_DNA"/>
</dbReference>
<evidence type="ECO:0000313" key="7">
    <source>
        <dbReference type="EMBL" id="VFR71094.1"/>
    </source>
</evidence>
<reference evidence="11" key="1">
    <citation type="submission" date="2019-03" db="EMBL/GenBank/DDBJ databases">
        <authorList>
            <person name="Danneels B."/>
        </authorList>
    </citation>
    <scope>NUCLEOTIDE SEQUENCE</scope>
</reference>
<evidence type="ECO:0000313" key="5">
    <source>
        <dbReference type="EMBL" id="VFR58877.1"/>
    </source>
</evidence>
<dbReference type="EMBL" id="CAADIG010000025">
    <property type="protein sequence ID" value="VFR47764.1"/>
    <property type="molecule type" value="Genomic_DNA"/>
</dbReference>
<gene>
    <name evidence="2" type="ORF">AMP9_1832</name>
    <name evidence="1" type="ORF">ANDA3_1999</name>
    <name evidence="3" type="ORF">ANT2_1859</name>
    <name evidence="5" type="ORF">ANT3_1861</name>
    <name evidence="4" type="ORF">BRI6_1976</name>
    <name evidence="7" type="ORF">BRI9_2031</name>
    <name evidence="9" type="ORF">DAR2_1866</name>
    <name evidence="8" type="ORF">DAR3_1864</name>
    <name evidence="6" type="ORF">ISE1_1744</name>
    <name evidence="10" type="ORF">ISE2_1780</name>
    <name evidence="11" type="ORF">IVO3_2028</name>
    <name evidence="12" type="ORF">RAN3_1809</name>
    <name evidence="13" type="ORF">RAN7_2003</name>
</gene>
<accession>A0A484UM15</accession>
<evidence type="ECO:0000313" key="12">
    <source>
        <dbReference type="EMBL" id="VFR96319.1"/>
    </source>
</evidence>
<protein>
    <submittedName>
        <fullName evidence="11">Uncharacterized protein</fullName>
    </submittedName>
</protein>
<evidence type="ECO:0000313" key="13">
    <source>
        <dbReference type="EMBL" id="VFS21754.1"/>
    </source>
</evidence>
<dbReference type="EMBL" id="CAADIK010000026">
    <property type="protein sequence ID" value="VFR71094.1"/>
    <property type="molecule type" value="Genomic_DNA"/>
</dbReference>
<dbReference type="EMBL" id="CAADIM010000002">
    <property type="protein sequence ID" value="VFR62770.1"/>
    <property type="molecule type" value="Genomic_DNA"/>
</dbReference>
<evidence type="ECO:0000313" key="10">
    <source>
        <dbReference type="EMBL" id="VFR87071.1"/>
    </source>
</evidence>
<dbReference type="EMBL" id="CAADIZ010000010">
    <property type="protein sequence ID" value="VFS21754.1"/>
    <property type="molecule type" value="Genomic_DNA"/>
</dbReference>
<dbReference type="EMBL" id="CAADIJ010000020">
    <property type="protein sequence ID" value="VFR76577.1"/>
    <property type="molecule type" value="Genomic_DNA"/>
</dbReference>
<dbReference type="EMBL" id="CAADIL010000034">
    <property type="protein sequence ID" value="VFR84780.1"/>
    <property type="molecule type" value="Genomic_DNA"/>
</dbReference>
<dbReference type="EMBL" id="CAADIN010000015">
    <property type="protein sequence ID" value="VFR87071.1"/>
    <property type="molecule type" value="Genomic_DNA"/>
</dbReference>
<dbReference type="EMBL" id="CAADII010000001">
    <property type="protein sequence ID" value="VFR52710.1"/>
    <property type="molecule type" value="Genomic_DNA"/>
</dbReference>
<sequence length="55" mass="5656">MSGAINFVATTKGRKHQCYITSMMGAVNSSAICSGANSVSSAKCNDLQKAAGQCR</sequence>
<dbReference type="AlphaFoldDB" id="A0A484UM15"/>
<dbReference type="EMBL" id="CAADIC010000002">
    <property type="protein sequence ID" value="VFR22455.1"/>
    <property type="molecule type" value="Genomic_DNA"/>
</dbReference>
<evidence type="ECO:0000313" key="4">
    <source>
        <dbReference type="EMBL" id="VFR52710.1"/>
    </source>
</evidence>
<proteinExistence type="predicted"/>
<evidence type="ECO:0000313" key="1">
    <source>
        <dbReference type="EMBL" id="VFR22455.1"/>
    </source>
</evidence>
<organism evidence="11">
    <name type="scientific">plant metagenome</name>
    <dbReference type="NCBI Taxonomy" id="1297885"/>
    <lineage>
        <taxon>unclassified sequences</taxon>
        <taxon>metagenomes</taxon>
        <taxon>organismal metagenomes</taxon>
    </lineage>
</organism>
<evidence type="ECO:0000313" key="8">
    <source>
        <dbReference type="EMBL" id="VFR76577.1"/>
    </source>
</evidence>
<dbReference type="EMBL" id="CAADIO010000049">
    <property type="protein sequence ID" value="VFR96319.1"/>
    <property type="molecule type" value="Genomic_DNA"/>
</dbReference>
<evidence type="ECO:0000313" key="3">
    <source>
        <dbReference type="EMBL" id="VFR47764.1"/>
    </source>
</evidence>
<evidence type="ECO:0000313" key="6">
    <source>
        <dbReference type="EMBL" id="VFR62770.1"/>
    </source>
</evidence>
<dbReference type="EMBL" id="CAADID010000007">
    <property type="protein sequence ID" value="VFR58877.1"/>
    <property type="molecule type" value="Genomic_DNA"/>
</dbReference>
<evidence type="ECO:0000313" key="9">
    <source>
        <dbReference type="EMBL" id="VFR84780.1"/>
    </source>
</evidence>
<dbReference type="EMBL" id="CAADHY010000018">
    <property type="protein sequence ID" value="VFR24965.1"/>
    <property type="molecule type" value="Genomic_DNA"/>
</dbReference>